<keyword evidence="2" id="KW-1185">Reference proteome</keyword>
<evidence type="ECO:0000313" key="1">
    <source>
        <dbReference type="EMBL" id="MDN3710137.1"/>
    </source>
</evidence>
<protein>
    <submittedName>
        <fullName evidence="1">Uncharacterized protein</fullName>
    </submittedName>
</protein>
<comment type="caution">
    <text evidence="1">The sequence shown here is derived from an EMBL/GenBank/DDBJ whole genome shotgun (WGS) entry which is preliminary data.</text>
</comment>
<organism evidence="1 2">
    <name type="scientific">Paenimyroides ceti</name>
    <dbReference type="NCBI Taxonomy" id="395087"/>
    <lineage>
        <taxon>Bacteria</taxon>
        <taxon>Pseudomonadati</taxon>
        <taxon>Bacteroidota</taxon>
        <taxon>Flavobacteriia</taxon>
        <taxon>Flavobacteriales</taxon>
        <taxon>Flavobacteriaceae</taxon>
        <taxon>Paenimyroides</taxon>
    </lineage>
</organism>
<dbReference type="Proteomes" id="UP001242368">
    <property type="component" value="Unassembled WGS sequence"/>
</dbReference>
<evidence type="ECO:0000313" key="2">
    <source>
        <dbReference type="Proteomes" id="UP001242368"/>
    </source>
</evidence>
<sequence>MGGFSLADHVYMYIFGNGDEPGVKLELFVVCIILSNAFENVSMVMSSASVSFAVCLNIKPYTSFQK</sequence>
<dbReference type="EMBL" id="JAUFQU010000076">
    <property type="protein sequence ID" value="MDN3710137.1"/>
    <property type="molecule type" value="Genomic_DNA"/>
</dbReference>
<name>A0ABT8D467_9FLAO</name>
<accession>A0ABT8D467</accession>
<gene>
    <name evidence="1" type="ORF">QW060_24990</name>
</gene>
<reference evidence="2" key="1">
    <citation type="journal article" date="2019" name="Int. J. Syst. Evol. Microbiol.">
        <title>The Global Catalogue of Microorganisms (GCM) 10K type strain sequencing project: providing services to taxonomists for standard genome sequencing and annotation.</title>
        <authorList>
            <consortium name="The Broad Institute Genomics Platform"/>
            <consortium name="The Broad Institute Genome Sequencing Center for Infectious Disease"/>
            <person name="Wu L."/>
            <person name="Ma J."/>
        </authorList>
    </citation>
    <scope>NUCLEOTIDE SEQUENCE [LARGE SCALE GENOMIC DNA]</scope>
    <source>
        <strain evidence="2">CECT 7184</strain>
    </source>
</reference>
<proteinExistence type="predicted"/>